<evidence type="ECO:0000256" key="6">
    <source>
        <dbReference type="PIRNR" id="PIRNR037239"/>
    </source>
</evidence>
<dbReference type="CDD" id="cd09897">
    <property type="entry name" value="H3TH_FEN1-XPG-like"/>
    <property type="match status" value="1"/>
</dbReference>
<proteinExistence type="inferred from homology"/>
<feature type="coiled-coil region" evidence="7">
    <location>
        <begin position="404"/>
        <end position="438"/>
    </location>
</feature>
<feature type="region of interest" description="Disordered" evidence="8">
    <location>
        <begin position="848"/>
        <end position="902"/>
    </location>
</feature>
<dbReference type="FunFam" id="1.25.40.1050:FF:000002">
    <property type="entry name" value="5'-3' exoribonuclease"/>
    <property type="match status" value="1"/>
</dbReference>
<evidence type="ECO:0000256" key="4">
    <source>
        <dbReference type="ARBA" id="ARBA00022801"/>
    </source>
</evidence>
<dbReference type="EC" id="3.1.13.-" evidence="6"/>
<dbReference type="Proteomes" id="UP001177140">
    <property type="component" value="Unassembled WGS sequence"/>
</dbReference>
<comment type="function">
    <text evidence="6">Possesses 5'-&gt;3' exoribonuclease activity. Acts as an endogenous post-transcriptional gene silencing (PTGS) suppressor.</text>
</comment>
<organism evidence="11 12">
    <name type="scientific">Papaver nudicaule</name>
    <name type="common">Iceland poppy</name>
    <dbReference type="NCBI Taxonomy" id="74823"/>
    <lineage>
        <taxon>Eukaryota</taxon>
        <taxon>Viridiplantae</taxon>
        <taxon>Streptophyta</taxon>
        <taxon>Embryophyta</taxon>
        <taxon>Tracheophyta</taxon>
        <taxon>Spermatophyta</taxon>
        <taxon>Magnoliopsida</taxon>
        <taxon>Ranunculales</taxon>
        <taxon>Papaveraceae</taxon>
        <taxon>Papaveroideae</taxon>
        <taxon>Papaver</taxon>
    </lineage>
</organism>
<dbReference type="CDD" id="cd18673">
    <property type="entry name" value="PIN_XRN1-2-like"/>
    <property type="match status" value="1"/>
</dbReference>
<dbReference type="InterPro" id="IPR004859">
    <property type="entry name" value="Xrn1_N"/>
</dbReference>
<feature type="coiled-coil region" evidence="7">
    <location>
        <begin position="590"/>
        <end position="617"/>
    </location>
</feature>
<feature type="domain" description="Xrn1 N-terminal" evidence="9">
    <location>
        <begin position="1"/>
        <end position="255"/>
    </location>
</feature>
<gene>
    <name evidence="11" type="ORF">MKW94_010014</name>
</gene>
<sequence>MGVPSFYRWLVNRYPNVIVNAIEAKPAAGDHEVIDSSDPNPNGIEFDNLYLDMNGIIHPCFHPEEENHIQPPNTFDEVFDRIFDYIDRLFQIVRPRKLLYLAIDGVAPRAKMNQQRSRRFRTAKDAELAESQEEILRKEFEAEGRKILPKLQSEVADSNIITPGTEFMEKLSKALRLYVRLRLNKDPGWKNVKVILSDANVPGEGEHKIMRFVRLQRNLSGYEANTRHCLYGLDADLIMLALASHEPHFAILREEVFSQIQRPSSGQSLVKKPYQFLQIWTLREYLELDLRIADAPFAIDIEKIIDDFILMCCFAGNDFLPHIPSLNINEGAIDLLMAVYKDNFKSLGGYLVDMHKVKDKKASYINLKRLEKFILKVGAYEERIFKKRADLKERTVRSFMRKMALEASEQAAEVVENTKELQKRIKDFMQKNNDLYKQGLVSNDKVRLGLPGWKKRYYNEKFLMDDIERTRQELVKRYTEGLCWVLEYYFSGVPSWTWYYPYHYGPFASDFKGLGSICIKFQMGGPFKPFDQLMAVLPPRSASALPEPYWSLMTSEESNLVDFYPTDFEVDADGKRYLWQGTAKLPFINEERLLIETKKVEKELKDEESKRNSERADLMFISQFHNLVPKILLCNNTFRVPIDVQASAGLNGYVVACNEDLVNFVDEEDGVMCVHYELPDTHLHIPRLVEKAELPIKTITEEDILKTPLWHEYEGWEPPVNRSQIIQNRQVTNTNRAVPQLSYNEAWRGAGSGFSTGRGRPNQRTSCPDTSIQPSTGGWGQNDGIGVTSNTNRGQVFTQRASSYNSYSTHSRIHYSPVGKDSSSGPSYGAHGPSYVAEYWNNEQSYQATWSSSQHGRGSKTGQSARNPTGTRAVWEPRNAASTNRRSVPVSSGRGRGSPETS</sequence>
<dbReference type="PIRSF" id="PIRSF037239">
    <property type="entry name" value="Exonuclease_Xrn2"/>
    <property type="match status" value="1"/>
</dbReference>
<keyword evidence="5 6" id="KW-0269">Exonuclease</keyword>
<feature type="region of interest" description="Disordered" evidence="8">
    <location>
        <begin position="749"/>
        <end position="791"/>
    </location>
</feature>
<dbReference type="InterPro" id="IPR027073">
    <property type="entry name" value="5_3_exoribonuclease"/>
</dbReference>
<evidence type="ECO:0000256" key="3">
    <source>
        <dbReference type="ARBA" id="ARBA00022722"/>
    </source>
</evidence>
<evidence type="ECO:0000256" key="7">
    <source>
        <dbReference type="SAM" id="Coils"/>
    </source>
</evidence>
<feature type="compositionally biased region" description="Polar residues" evidence="8">
    <location>
        <begin position="848"/>
        <end position="870"/>
    </location>
</feature>
<comment type="similarity">
    <text evidence="1 6">Belongs to the 5'-3' exonuclease family. XRN2/RAT1 subfamily.</text>
</comment>
<dbReference type="InterPro" id="IPR041412">
    <property type="entry name" value="Xrn1_helical"/>
</dbReference>
<dbReference type="GO" id="GO:0004534">
    <property type="term" value="F:5'-3' RNA exonuclease activity"/>
    <property type="evidence" value="ECO:0007669"/>
    <property type="project" value="UniProtKB-UniRule"/>
</dbReference>
<accession>A0AA41S2D3</accession>
<evidence type="ECO:0000259" key="10">
    <source>
        <dbReference type="Pfam" id="PF17846"/>
    </source>
</evidence>
<dbReference type="GO" id="GO:0003723">
    <property type="term" value="F:RNA binding"/>
    <property type="evidence" value="ECO:0007669"/>
    <property type="project" value="TreeGrafter"/>
</dbReference>
<feature type="domain" description="Xrn1 helical" evidence="10">
    <location>
        <begin position="299"/>
        <end position="704"/>
    </location>
</feature>
<dbReference type="PANTHER" id="PTHR12341:SF62">
    <property type="entry name" value="5'-3' EXORIBONUCLEASE 3-LIKE"/>
    <property type="match status" value="1"/>
</dbReference>
<evidence type="ECO:0000256" key="8">
    <source>
        <dbReference type="SAM" id="MobiDB-lite"/>
    </source>
</evidence>
<dbReference type="Gene3D" id="1.25.40.1050">
    <property type="match status" value="1"/>
</dbReference>
<keyword evidence="2 6" id="KW-0507">mRNA processing</keyword>
<dbReference type="Gene3D" id="3.40.50.12390">
    <property type="match status" value="1"/>
</dbReference>
<keyword evidence="12" id="KW-1185">Reference proteome</keyword>
<keyword evidence="7" id="KW-0175">Coiled coil</keyword>
<dbReference type="EMBL" id="JAJJMA010074793">
    <property type="protein sequence ID" value="MCL7028019.1"/>
    <property type="molecule type" value="Genomic_DNA"/>
</dbReference>
<keyword evidence="3 6" id="KW-0540">Nuclease</keyword>
<evidence type="ECO:0000259" key="9">
    <source>
        <dbReference type="Pfam" id="PF03159"/>
    </source>
</evidence>
<evidence type="ECO:0000256" key="1">
    <source>
        <dbReference type="ARBA" id="ARBA00006994"/>
    </source>
</evidence>
<evidence type="ECO:0000256" key="5">
    <source>
        <dbReference type="ARBA" id="ARBA00022839"/>
    </source>
</evidence>
<evidence type="ECO:0000313" key="12">
    <source>
        <dbReference type="Proteomes" id="UP001177140"/>
    </source>
</evidence>
<dbReference type="PANTHER" id="PTHR12341">
    <property type="entry name" value="5'-&gt;3' EXORIBONUCLEASE"/>
    <property type="match status" value="1"/>
</dbReference>
<dbReference type="GO" id="GO:0006397">
    <property type="term" value="P:mRNA processing"/>
    <property type="evidence" value="ECO:0007669"/>
    <property type="project" value="UniProtKB-UniRule"/>
</dbReference>
<dbReference type="FunFam" id="3.40.50.12390:FF:000003">
    <property type="entry name" value="5'-3' exoribonuclease"/>
    <property type="match status" value="1"/>
</dbReference>
<dbReference type="GO" id="GO:0000956">
    <property type="term" value="P:nuclear-transcribed mRNA catabolic process"/>
    <property type="evidence" value="ECO:0007669"/>
    <property type="project" value="TreeGrafter"/>
</dbReference>
<reference evidence="11" key="1">
    <citation type="submission" date="2022-03" db="EMBL/GenBank/DDBJ databases">
        <title>A functionally conserved STORR gene fusion in Papaver species that diverged 16.8 million years ago.</title>
        <authorList>
            <person name="Catania T."/>
        </authorList>
    </citation>
    <scope>NUCLEOTIDE SEQUENCE</scope>
    <source>
        <strain evidence="11">S-191538</strain>
    </source>
</reference>
<dbReference type="Pfam" id="PF17846">
    <property type="entry name" value="XRN_M"/>
    <property type="match status" value="1"/>
</dbReference>
<comment type="caution">
    <text evidence="11">The sequence shown here is derived from an EMBL/GenBank/DDBJ whole genome shotgun (WGS) entry which is preliminary data.</text>
</comment>
<dbReference type="Pfam" id="PF03159">
    <property type="entry name" value="XRN_N"/>
    <property type="match status" value="1"/>
</dbReference>
<evidence type="ECO:0000313" key="11">
    <source>
        <dbReference type="EMBL" id="MCL7028019.1"/>
    </source>
</evidence>
<keyword evidence="4 6" id="KW-0378">Hydrolase</keyword>
<dbReference type="AlphaFoldDB" id="A0AA41S2D3"/>
<evidence type="ECO:0000256" key="2">
    <source>
        <dbReference type="ARBA" id="ARBA00022664"/>
    </source>
</evidence>
<protein>
    <recommendedName>
        <fullName evidence="6">5'-3' exoribonuclease</fullName>
        <ecNumber evidence="6">3.1.13.-</ecNumber>
    </recommendedName>
</protein>
<name>A0AA41S2D3_PAPNU</name>
<dbReference type="InterPro" id="IPR017151">
    <property type="entry name" value="Xrn2/3/4"/>
</dbReference>
<dbReference type="GO" id="GO:0005634">
    <property type="term" value="C:nucleus"/>
    <property type="evidence" value="ECO:0007669"/>
    <property type="project" value="InterPro"/>
</dbReference>
<feature type="compositionally biased region" description="Polar residues" evidence="8">
    <location>
        <begin position="762"/>
        <end position="776"/>
    </location>
</feature>